<dbReference type="HAMAP" id="MF_01908">
    <property type="entry name" value="Cyc_PG_syn"/>
    <property type="match status" value="1"/>
</dbReference>
<name>A0A6J4QCK8_9ACTN</name>
<keyword evidence="4" id="KW-0067">ATP-binding</keyword>
<organism evidence="5">
    <name type="scientific">uncultured Rubrobacteraceae bacterium</name>
    <dbReference type="NCBI Taxonomy" id="349277"/>
    <lineage>
        <taxon>Bacteria</taxon>
        <taxon>Bacillati</taxon>
        <taxon>Actinomycetota</taxon>
        <taxon>Rubrobacteria</taxon>
        <taxon>Rubrobacterales</taxon>
        <taxon>Rubrobacteraceae</taxon>
        <taxon>environmental samples</taxon>
    </lineage>
</organism>
<dbReference type="PIRSF" id="PIRSF009445">
    <property type="entry name" value="Cyc_PG_syn"/>
    <property type="match status" value="1"/>
</dbReference>
<dbReference type="AlphaFoldDB" id="A0A6J4QCK8"/>
<evidence type="ECO:0000256" key="4">
    <source>
        <dbReference type="ARBA" id="ARBA00022840"/>
    </source>
</evidence>
<dbReference type="GO" id="GO:0005524">
    <property type="term" value="F:ATP binding"/>
    <property type="evidence" value="ECO:0007669"/>
    <property type="project" value="UniProtKB-KW"/>
</dbReference>
<gene>
    <name evidence="5" type="ORF">AVDCRST_MAG28-1685</name>
</gene>
<dbReference type="GO" id="GO:0006094">
    <property type="term" value="P:gluconeogenesis"/>
    <property type="evidence" value="ECO:0007669"/>
    <property type="project" value="InterPro"/>
</dbReference>
<dbReference type="GO" id="GO:0005737">
    <property type="term" value="C:cytoplasm"/>
    <property type="evidence" value="ECO:0007669"/>
    <property type="project" value="InterPro"/>
</dbReference>
<evidence type="ECO:0000313" key="5">
    <source>
        <dbReference type="EMBL" id="CAA9434200.1"/>
    </source>
</evidence>
<evidence type="ECO:0000256" key="1">
    <source>
        <dbReference type="ARBA" id="ARBA00022490"/>
    </source>
</evidence>
<dbReference type="GO" id="GO:0036356">
    <property type="term" value="F:cyclic 2,3-diphosphoglycerate synthetase activity"/>
    <property type="evidence" value="ECO:0007669"/>
    <property type="project" value="InterPro"/>
</dbReference>
<keyword evidence="3" id="KW-0547">Nucleotide-binding</keyword>
<keyword evidence="2" id="KW-0436">Ligase</keyword>
<dbReference type="GO" id="GO:0016874">
    <property type="term" value="F:ligase activity"/>
    <property type="evidence" value="ECO:0007669"/>
    <property type="project" value="UniProtKB-KW"/>
</dbReference>
<evidence type="ECO:0000256" key="3">
    <source>
        <dbReference type="ARBA" id="ARBA00022741"/>
    </source>
</evidence>
<dbReference type="InterPro" id="IPR016557">
    <property type="entry name" value="Cyc_diphosphoglycerate_synth"/>
</dbReference>
<sequence>MRALFLIDGEHYPPVVLHAIQTLEESLSVKGVAAAFLGGTEKLREGTDYGLPLVKAKDPVSAVEKALREHEVEVVVDLSDEPVVGYRERMRIASLVLAAGARYKGSDFDFEPPGYHPVSTKPSLAVIGTGKRVGKTAVSGYLARLLSRNGFAPGVVSMGRGGPTEPEVIKGDHMEVGSDYLLEALARGAHAASDYYETAALSRVVTVGCRRCGGGLAGEPFVSNVLKGAELANGLDTRITLFDGSGAATPPVEVGRRVLVAGANQDPEYITGFLGAYRLLISDLLLLTMSEEPMANREKVRGIVDAVHEVRPDLRVIPAVFRPRPVAEVRGLKVAYLSTAPRAVLEVLRRHLETRYECEVVAASGSLSDRKELARDLDGMRDLGVEAYLTEIKAAAVDVVTRRGAEEGRLVFYCDNDPVAVNGYETLLDEALLKLARTTITEFDEGARGPSTPVGV</sequence>
<dbReference type="EMBL" id="CADCVE010000001">
    <property type="protein sequence ID" value="CAA9434200.1"/>
    <property type="molecule type" value="Genomic_DNA"/>
</dbReference>
<keyword evidence="1" id="KW-0963">Cytoplasm</keyword>
<evidence type="ECO:0000256" key="2">
    <source>
        <dbReference type="ARBA" id="ARBA00022598"/>
    </source>
</evidence>
<protein>
    <submittedName>
        <fullName evidence="5">Cyclic 2,3-diphosphoglycerate-synthetase</fullName>
    </submittedName>
</protein>
<reference evidence="5" key="1">
    <citation type="submission" date="2020-02" db="EMBL/GenBank/DDBJ databases">
        <authorList>
            <person name="Meier V. D."/>
        </authorList>
    </citation>
    <scope>NUCLEOTIDE SEQUENCE</scope>
    <source>
        <strain evidence="5">AVDCRST_MAG28</strain>
    </source>
</reference>
<proteinExistence type="inferred from homology"/>
<accession>A0A6J4QCK8</accession>